<dbReference type="PROSITE" id="PS50297">
    <property type="entry name" value="ANK_REP_REGION"/>
    <property type="match status" value="1"/>
</dbReference>
<keyword evidence="2" id="KW-0812">Transmembrane</keyword>
<dbReference type="InterPro" id="IPR002110">
    <property type="entry name" value="Ankyrin_rpt"/>
</dbReference>
<dbReference type="GO" id="GO:0016020">
    <property type="term" value="C:membrane"/>
    <property type="evidence" value="ECO:0007669"/>
    <property type="project" value="TreeGrafter"/>
</dbReference>
<feature type="transmembrane region" description="Helical" evidence="2">
    <location>
        <begin position="547"/>
        <end position="576"/>
    </location>
</feature>
<dbReference type="AlphaFoldDB" id="A0AAV2CNS3"/>
<evidence type="ECO:0000256" key="1">
    <source>
        <dbReference type="PROSITE-ProRule" id="PRU00023"/>
    </source>
</evidence>
<dbReference type="Proteomes" id="UP001497516">
    <property type="component" value="Chromosome 1"/>
</dbReference>
<feature type="transmembrane region" description="Helical" evidence="2">
    <location>
        <begin position="519"/>
        <end position="541"/>
    </location>
</feature>
<feature type="repeat" description="ANK" evidence="1">
    <location>
        <begin position="91"/>
        <end position="123"/>
    </location>
</feature>
<organism evidence="4 5">
    <name type="scientific">Linum trigynum</name>
    <dbReference type="NCBI Taxonomy" id="586398"/>
    <lineage>
        <taxon>Eukaryota</taxon>
        <taxon>Viridiplantae</taxon>
        <taxon>Streptophyta</taxon>
        <taxon>Embryophyta</taxon>
        <taxon>Tracheophyta</taxon>
        <taxon>Spermatophyta</taxon>
        <taxon>Magnoliopsida</taxon>
        <taxon>eudicotyledons</taxon>
        <taxon>Gunneridae</taxon>
        <taxon>Pentapetalae</taxon>
        <taxon>rosids</taxon>
        <taxon>fabids</taxon>
        <taxon>Malpighiales</taxon>
        <taxon>Linaceae</taxon>
        <taxon>Linum</taxon>
    </lineage>
</organism>
<evidence type="ECO:0000313" key="4">
    <source>
        <dbReference type="EMBL" id="CAL1357889.1"/>
    </source>
</evidence>
<dbReference type="InterPro" id="IPR036770">
    <property type="entry name" value="Ankyrin_rpt-contain_sf"/>
</dbReference>
<feature type="transmembrane region" description="Helical" evidence="2">
    <location>
        <begin position="437"/>
        <end position="455"/>
    </location>
</feature>
<dbReference type="Pfam" id="PF13962">
    <property type="entry name" value="PGG"/>
    <property type="match status" value="1"/>
</dbReference>
<gene>
    <name evidence="4" type="ORF">LTRI10_LOCUS5485</name>
</gene>
<dbReference type="EMBL" id="OZ034813">
    <property type="protein sequence ID" value="CAL1357889.1"/>
    <property type="molecule type" value="Genomic_DNA"/>
</dbReference>
<dbReference type="SUPFAM" id="SSF48403">
    <property type="entry name" value="Ankyrin repeat"/>
    <property type="match status" value="1"/>
</dbReference>
<evidence type="ECO:0000259" key="3">
    <source>
        <dbReference type="Pfam" id="PF13962"/>
    </source>
</evidence>
<dbReference type="Pfam" id="PF12796">
    <property type="entry name" value="Ank_2"/>
    <property type="match status" value="1"/>
</dbReference>
<evidence type="ECO:0000313" key="5">
    <source>
        <dbReference type="Proteomes" id="UP001497516"/>
    </source>
</evidence>
<accession>A0AAV2CNS3</accession>
<proteinExistence type="predicted"/>
<dbReference type="PANTHER" id="PTHR24177:SF365">
    <property type="entry name" value="ANKYRIN REPEAT-CONTAINING PROTEIN NPR4-LIKE ISOFORM X1"/>
    <property type="match status" value="1"/>
</dbReference>
<feature type="transmembrane region" description="Helical" evidence="2">
    <location>
        <begin position="475"/>
        <end position="498"/>
    </location>
</feature>
<protein>
    <recommendedName>
        <fullName evidence="3">PGG domain-containing protein</fullName>
    </recommendedName>
</protein>
<reference evidence="4 5" key="1">
    <citation type="submission" date="2024-04" db="EMBL/GenBank/DDBJ databases">
        <authorList>
            <person name="Fracassetti M."/>
        </authorList>
    </citation>
    <scope>NUCLEOTIDE SEQUENCE [LARGE SCALE GENOMIC DNA]</scope>
</reference>
<keyword evidence="2" id="KW-0472">Membrane</keyword>
<evidence type="ECO:0000256" key="2">
    <source>
        <dbReference type="SAM" id="Phobius"/>
    </source>
</evidence>
<dbReference type="PROSITE" id="PS50088">
    <property type="entry name" value="ANK_REPEAT"/>
    <property type="match status" value="1"/>
</dbReference>
<dbReference type="SMART" id="SM00248">
    <property type="entry name" value="ANK"/>
    <property type="match status" value="4"/>
</dbReference>
<dbReference type="InterPro" id="IPR026961">
    <property type="entry name" value="PGG_dom"/>
</dbReference>
<name>A0AAV2CNS3_9ROSI</name>
<dbReference type="PANTHER" id="PTHR24177">
    <property type="entry name" value="CASKIN"/>
    <property type="match status" value="1"/>
</dbReference>
<keyword evidence="2" id="KW-1133">Transmembrane helix</keyword>
<sequence length="593" mass="65704">MEQVEVEVAQQQGLVKDPHYYVELVKAIYNGDWEAAKAFFDFDPWSLTAKITEGHDTPLHLAISSSRSPEFIRRLVDLLPHASLGAAKLFSGLTALHFAAMVGNVEAAQILVHKSPELLQQRASSATSFDLPVTTAARYGQRDAVTYLLSVTPDHTWRPLTDDALLPVNDGVMLLNLLILDDFYELALHLLRRFPSLARGRENFTDGRAAIFTLAQNPHAFPSGTRVGHCRRFWRHCKSSLLKVCKKTTFATTTEIGKEHTQVMELLRLLISEILKAASTAEVQPLLVPAISLAAMSGISEIVKEIVKAYPMAMWFVDTQGRDIFHVAVLYRQEEVFNIMYQMSAAKTLAAAFVNPTTGDNLLHMAGKLGATDKITGAALQLQRELQWFNEVEKIVQPSFREMNNNELDTPSEIFTEHHETLIEQGEKWMKDTANSCSLVTALVVTVAFAAAFTLPGGQKDDGTPNYLKEPSLMVFLAADTLALFSSSTSLLMFLGILTSRYSEKDFLRSLPMKMGIGLLTLFLSIAAMLIAFGASLHLVLYHNVNWIMVPIGLVASVPSLLFAFLQLPLLVELLFSTFGPSIFGKQSDEIIM</sequence>
<keyword evidence="5" id="KW-1185">Reference proteome</keyword>
<keyword evidence="1" id="KW-0040">ANK repeat</keyword>
<dbReference type="Gene3D" id="1.25.40.20">
    <property type="entry name" value="Ankyrin repeat-containing domain"/>
    <property type="match status" value="1"/>
</dbReference>
<feature type="domain" description="PGG" evidence="3">
    <location>
        <begin position="427"/>
        <end position="539"/>
    </location>
</feature>